<evidence type="ECO:0000313" key="2">
    <source>
        <dbReference type="EMBL" id="LAA67582.1"/>
    </source>
</evidence>
<dbReference type="EMBL" id="IACK01005527">
    <property type="protein sequence ID" value="LAA67582.1"/>
    <property type="molecule type" value="Transcribed_RNA"/>
</dbReference>
<name>A0A2D4H6I7_MICLE</name>
<protein>
    <submittedName>
        <fullName evidence="2">Uncharacterized protein</fullName>
    </submittedName>
</protein>
<dbReference type="EMBL" id="IACK01005528">
    <property type="protein sequence ID" value="LAA67585.1"/>
    <property type="molecule type" value="Transcribed_RNA"/>
</dbReference>
<dbReference type="AlphaFoldDB" id="A0A2D4H6I7"/>
<feature type="region of interest" description="Disordered" evidence="1">
    <location>
        <begin position="1"/>
        <end position="40"/>
    </location>
</feature>
<reference evidence="2" key="1">
    <citation type="submission" date="2017-07" db="EMBL/GenBank/DDBJ databases">
        <authorList>
            <person name="Mikheyev A."/>
            <person name="Grau M."/>
        </authorList>
    </citation>
    <scope>NUCLEOTIDE SEQUENCE</scope>
    <source>
        <tissue evidence="2">Venom_gland</tissue>
    </source>
</reference>
<proteinExistence type="predicted"/>
<organism evidence="2">
    <name type="scientific">Micrurus lemniscatus lemniscatus</name>
    <dbReference type="NCBI Taxonomy" id="129467"/>
    <lineage>
        <taxon>Eukaryota</taxon>
        <taxon>Metazoa</taxon>
        <taxon>Chordata</taxon>
        <taxon>Craniata</taxon>
        <taxon>Vertebrata</taxon>
        <taxon>Euteleostomi</taxon>
        <taxon>Lepidosauria</taxon>
        <taxon>Squamata</taxon>
        <taxon>Bifurcata</taxon>
        <taxon>Unidentata</taxon>
        <taxon>Episquamata</taxon>
        <taxon>Toxicofera</taxon>
        <taxon>Serpentes</taxon>
        <taxon>Colubroidea</taxon>
        <taxon>Elapidae</taxon>
        <taxon>Elapinae</taxon>
        <taxon>Micrurus</taxon>
    </lineage>
</organism>
<reference evidence="2" key="2">
    <citation type="submission" date="2017-11" db="EMBL/GenBank/DDBJ databases">
        <title>Coralsnake Venomics: Analyses of Venom Gland Transcriptomes and Proteomes of Six Brazilian Taxa.</title>
        <authorList>
            <person name="Aird S.D."/>
            <person name="Jorge da Silva N."/>
            <person name="Qiu L."/>
            <person name="Villar-Briones A."/>
            <person name="Aparecida-Saddi V."/>
            <person name="Campos-Telles M.P."/>
            <person name="Grau M."/>
            <person name="Mikheyev A.S."/>
        </authorList>
    </citation>
    <scope>NUCLEOTIDE SEQUENCE</scope>
    <source>
        <tissue evidence="2">Venom_gland</tissue>
    </source>
</reference>
<accession>A0A2D4H6I7</accession>
<sequence>MAPGPLLPGVQPAASSPSRVSSQDKEGSPRIAQPTKTQQLCKNETLQESSQTFENVKCHFLLSNRKHFAIFPCSHFLSPEGCQEFSNRVLHPVLGFLAPPSESHHRHILLGDGTSFASCIFPVSDTSITVLAAE</sequence>
<evidence type="ECO:0000256" key="1">
    <source>
        <dbReference type="SAM" id="MobiDB-lite"/>
    </source>
</evidence>